<name>A0A5A7S3D0_9NOCA</name>
<dbReference type="SUPFAM" id="SSF52540">
    <property type="entry name" value="P-loop containing nucleoside triphosphate hydrolases"/>
    <property type="match status" value="1"/>
</dbReference>
<reference evidence="2 3" key="1">
    <citation type="submission" date="2019-07" db="EMBL/GenBank/DDBJ databases">
        <title>Rhodococcus cavernicolus sp. nov., isolated from a cave.</title>
        <authorList>
            <person name="Lee S.D."/>
        </authorList>
    </citation>
    <scope>NUCLEOTIDE SEQUENCE [LARGE SCALE GENOMIC DNA]</scope>
    <source>
        <strain evidence="2 3">C1-24</strain>
    </source>
</reference>
<feature type="domain" description="ORC1/DEAH AAA+ ATPase" evidence="1">
    <location>
        <begin position="96"/>
        <end position="231"/>
    </location>
</feature>
<dbReference type="AlphaFoldDB" id="A0A5A7S3D0"/>
<dbReference type="Gene3D" id="3.40.50.300">
    <property type="entry name" value="P-loop containing nucleotide triphosphate hydrolases"/>
    <property type="match status" value="1"/>
</dbReference>
<keyword evidence="3" id="KW-1185">Reference proteome</keyword>
<evidence type="ECO:0000259" key="1">
    <source>
        <dbReference type="Pfam" id="PF13401"/>
    </source>
</evidence>
<dbReference type="Proteomes" id="UP000322244">
    <property type="component" value="Unassembled WGS sequence"/>
</dbReference>
<gene>
    <name evidence="2" type="ORF">FOY51_26995</name>
</gene>
<evidence type="ECO:0000313" key="2">
    <source>
        <dbReference type="EMBL" id="KAA0015718.1"/>
    </source>
</evidence>
<dbReference type="RefSeq" id="WP_149433360.1">
    <property type="nucleotide sequence ID" value="NZ_VLNY01000036.1"/>
</dbReference>
<dbReference type="InterPro" id="IPR027417">
    <property type="entry name" value="P-loop_NTPase"/>
</dbReference>
<evidence type="ECO:0000313" key="3">
    <source>
        <dbReference type="Proteomes" id="UP000322244"/>
    </source>
</evidence>
<dbReference type="InterPro" id="IPR049945">
    <property type="entry name" value="AAA_22"/>
</dbReference>
<proteinExistence type="predicted"/>
<dbReference type="GO" id="GO:0016887">
    <property type="term" value="F:ATP hydrolysis activity"/>
    <property type="evidence" value="ECO:0007669"/>
    <property type="project" value="InterPro"/>
</dbReference>
<accession>A0A5A7S3D0</accession>
<dbReference type="Pfam" id="PF13401">
    <property type="entry name" value="AAA_22"/>
    <property type="match status" value="1"/>
</dbReference>
<protein>
    <submittedName>
        <fullName evidence="2">AAA family ATPase</fullName>
    </submittedName>
</protein>
<dbReference type="EMBL" id="VLNY01000036">
    <property type="protein sequence ID" value="KAA0015718.1"/>
    <property type="molecule type" value="Genomic_DNA"/>
</dbReference>
<comment type="caution">
    <text evidence="2">The sequence shown here is derived from an EMBL/GenBank/DDBJ whole genome shotgun (WGS) entry which is preliminary data.</text>
</comment>
<organism evidence="2 3">
    <name type="scientific">Antrihabitans cavernicola</name>
    <dbReference type="NCBI Taxonomy" id="2495913"/>
    <lineage>
        <taxon>Bacteria</taxon>
        <taxon>Bacillati</taxon>
        <taxon>Actinomycetota</taxon>
        <taxon>Actinomycetes</taxon>
        <taxon>Mycobacteriales</taxon>
        <taxon>Nocardiaceae</taxon>
        <taxon>Antrihabitans</taxon>
    </lineage>
</organism>
<dbReference type="OrthoDB" id="3337229at2"/>
<sequence>MSNPWGMWLRGNDTEPFVLSRKQGWDRFVNAPRRALLPVLTRAEMGRLDAESLADYTEARMVWNANLPIVRTQQLTSAFAIIDQVMASARRDGDRARGSVVIDAKPGLGKTTIATRYGKDFHRLQYRRYGPTTIDGHQRLPVAFIPLKASITLKALNQKILNFYGHPAGTAATRFELADLAIDCVRSCETRLIVIDDVHFIDFRHRDGLTVSNHLKSLANEMAVTFIFVGVGLAEKKFFDEGMIGEEAAYAQTSRRATRCPVVPFTLGTDDGFRGWVDLLRVLESHIALADAHPGMLTDHAQLLHRRTQGYIASLTSLLDRACARAIGTGGETIDADVIGGVEMDNAAQTASPIG</sequence>